<accession>A0A1S1Z2Q7</accession>
<sequence length="312" mass="35238">MQSPKRADVVTVLKLSLNLMTSIKKIEYSSYLLAFMSFLLLSSCGTSMDKKWNKLEKEFANDNVDMKVRHVNMNDSLSVNYLSVKSLELTNKTFVFIHGAPGSASDFSKFLKNDSIRREGNILSVDRLGYGSATGREYSSIPLHAESIVKVMEDWEREMKAKQQFILIGHSYGGPIAAYTCLNTLEKVSWLILLAPAMSADLEPMKWYSKWAQSKVIYSILPSSLKVATDEKAHHAAALKEIEQDWQKISTPTIMVHGKKDGLVPFENMEFVKKHWKAPLSTVILEENGHIFPFTNPEIVVKVILDTSEKLD</sequence>
<dbReference type="PANTHER" id="PTHR42886:SF29">
    <property type="entry name" value="PUMMELIG, ISOFORM A"/>
    <property type="match status" value="1"/>
</dbReference>
<evidence type="ECO:0000313" key="3">
    <source>
        <dbReference type="Proteomes" id="UP000179797"/>
    </source>
</evidence>
<dbReference type="InterPro" id="IPR000073">
    <property type="entry name" value="AB_hydrolase_1"/>
</dbReference>
<name>A0A1S1Z2Q7_FLAPC</name>
<dbReference type="Proteomes" id="UP000179797">
    <property type="component" value="Unassembled WGS sequence"/>
</dbReference>
<dbReference type="Gene3D" id="3.40.50.1820">
    <property type="entry name" value="alpha/beta hydrolase"/>
    <property type="match status" value="1"/>
</dbReference>
<protein>
    <recommendedName>
        <fullName evidence="1">AB hydrolase-1 domain-containing protein</fullName>
    </recommendedName>
</protein>
<keyword evidence="3" id="KW-1185">Reference proteome</keyword>
<feature type="domain" description="AB hydrolase-1" evidence="1">
    <location>
        <begin position="94"/>
        <end position="302"/>
    </location>
</feature>
<comment type="caution">
    <text evidence="2">The sequence shown here is derived from an EMBL/GenBank/DDBJ whole genome shotgun (WGS) entry which is preliminary data.</text>
</comment>
<proteinExistence type="predicted"/>
<gene>
    <name evidence="2" type="ORF">NH26_15025</name>
</gene>
<dbReference type="SUPFAM" id="SSF53474">
    <property type="entry name" value="alpha/beta-Hydrolases"/>
    <property type="match status" value="1"/>
</dbReference>
<dbReference type="Pfam" id="PF12697">
    <property type="entry name" value="Abhydrolase_6"/>
    <property type="match status" value="1"/>
</dbReference>
<dbReference type="STRING" id="915059.NH26_15025"/>
<dbReference type="AlphaFoldDB" id="A0A1S1Z2Q7"/>
<evidence type="ECO:0000259" key="1">
    <source>
        <dbReference type="Pfam" id="PF12697"/>
    </source>
</evidence>
<reference evidence="2 3" key="1">
    <citation type="journal article" date="2012" name="Int. J. Syst. Evol. Microbiol.">
        <title>Flammeovirga pacifica sp. nov., isolated from deep-sea sediment.</title>
        <authorList>
            <person name="Xu H."/>
            <person name="Fu Y."/>
            <person name="Yang N."/>
            <person name="Ding Z."/>
            <person name="Lai Q."/>
            <person name="Zeng R."/>
        </authorList>
    </citation>
    <scope>NUCLEOTIDE SEQUENCE [LARGE SCALE GENOMIC DNA]</scope>
    <source>
        <strain evidence="3">DSM 24597 / LMG 26175 / WPAGA1</strain>
    </source>
</reference>
<evidence type="ECO:0000313" key="2">
    <source>
        <dbReference type="EMBL" id="OHX67566.1"/>
    </source>
</evidence>
<dbReference type="InterPro" id="IPR029058">
    <property type="entry name" value="AB_hydrolase_fold"/>
</dbReference>
<dbReference type="EMBL" id="JRYR02000001">
    <property type="protein sequence ID" value="OHX67566.1"/>
    <property type="molecule type" value="Genomic_DNA"/>
</dbReference>
<dbReference type="PANTHER" id="PTHR42886">
    <property type="entry name" value="RE40534P-RELATED"/>
    <property type="match status" value="1"/>
</dbReference>
<organism evidence="2 3">
    <name type="scientific">Flammeovirga pacifica</name>
    <dbReference type="NCBI Taxonomy" id="915059"/>
    <lineage>
        <taxon>Bacteria</taxon>
        <taxon>Pseudomonadati</taxon>
        <taxon>Bacteroidota</taxon>
        <taxon>Cytophagia</taxon>
        <taxon>Cytophagales</taxon>
        <taxon>Flammeovirgaceae</taxon>
        <taxon>Flammeovirga</taxon>
    </lineage>
</organism>